<evidence type="ECO:0000313" key="2">
    <source>
        <dbReference type="EMBL" id="KAB7789528.1"/>
    </source>
</evidence>
<feature type="region of interest" description="Disordered" evidence="1">
    <location>
        <begin position="11"/>
        <end position="46"/>
    </location>
</feature>
<dbReference type="AlphaFoldDB" id="A0A6I1GN99"/>
<evidence type="ECO:0000313" key="3">
    <source>
        <dbReference type="Proteomes" id="UP000441772"/>
    </source>
</evidence>
<sequence>MIADQCVGELRAFDGDGGGSDGGVGNGGHGSENGDADAGTSTETTVKPTAGVRFLTVLQPDSAGVAAVYDAVAAL</sequence>
<dbReference type="RefSeq" id="WP_152235381.1">
    <property type="nucleotide sequence ID" value="NZ_JBHSKZ010000056.1"/>
</dbReference>
<feature type="compositionally biased region" description="Gly residues" evidence="1">
    <location>
        <begin position="15"/>
        <end position="31"/>
    </location>
</feature>
<name>A0A6I1GN99_9BIFI</name>
<gene>
    <name evidence="2" type="ORF">F7D09_1976</name>
</gene>
<comment type="caution">
    <text evidence="2">The sequence shown here is derived from an EMBL/GenBank/DDBJ whole genome shotgun (WGS) entry which is preliminary data.</text>
</comment>
<accession>A0A6I1GN99</accession>
<dbReference type="Proteomes" id="UP000441772">
    <property type="component" value="Unassembled WGS sequence"/>
</dbReference>
<organism evidence="2 3">
    <name type="scientific">Bifidobacterium leontopitheci</name>
    <dbReference type="NCBI Taxonomy" id="2650774"/>
    <lineage>
        <taxon>Bacteria</taxon>
        <taxon>Bacillati</taxon>
        <taxon>Actinomycetota</taxon>
        <taxon>Actinomycetes</taxon>
        <taxon>Bifidobacteriales</taxon>
        <taxon>Bifidobacteriaceae</taxon>
        <taxon>Bifidobacterium</taxon>
    </lineage>
</organism>
<dbReference type="EMBL" id="WBVT01000047">
    <property type="protein sequence ID" value="KAB7789528.1"/>
    <property type="molecule type" value="Genomic_DNA"/>
</dbReference>
<evidence type="ECO:0000256" key="1">
    <source>
        <dbReference type="SAM" id="MobiDB-lite"/>
    </source>
</evidence>
<protein>
    <submittedName>
        <fullName evidence="2">Uncharacterized protein</fullName>
    </submittedName>
</protein>
<keyword evidence="3" id="KW-1185">Reference proteome</keyword>
<reference evidence="2 3" key="1">
    <citation type="submission" date="2019-09" db="EMBL/GenBank/DDBJ databases">
        <title>Characterization of the phylogenetic diversity of two novel species belonging to the genus Bifidobacterium: Bifidobacterium cebidarum sp. nov. and Bifidobacterium leontopitheci sp. nov.</title>
        <authorList>
            <person name="Lugli G.A."/>
            <person name="Duranti S."/>
            <person name="Milani C."/>
            <person name="Turroni F."/>
            <person name="Ventura M."/>
        </authorList>
    </citation>
    <scope>NUCLEOTIDE SEQUENCE [LARGE SCALE GENOMIC DNA]</scope>
    <source>
        <strain evidence="2 3">LMG 31471</strain>
    </source>
</reference>
<proteinExistence type="predicted"/>